<protein>
    <recommendedName>
        <fullName evidence="9">Dimethylaniline monooxygenase</fullName>
    </recommendedName>
</protein>
<dbReference type="PIRSF" id="PIRSF000332">
    <property type="entry name" value="FMO"/>
    <property type="match status" value="1"/>
</dbReference>
<dbReference type="Gene3D" id="3.50.50.60">
    <property type="entry name" value="FAD/NAD(P)-binding domain"/>
    <property type="match status" value="2"/>
</dbReference>
<dbReference type="InterPro" id="IPR020946">
    <property type="entry name" value="Flavin_mOase-like"/>
</dbReference>
<sequence length="506" mass="56245">MAPIKSVAVIGAGISGVSSAAHLLRHGFEVVLFERSSVTGGVWHFDPRPDRDPEYPSTESLTENHTSDGAGSPKESRKAQDEDDIALLHAPPGPCYEGLMNNVPTTMMKTTLLQWPEGTPDHVTHHEIETYVQRLSQETGVHDVTMFDTRVEEAVKNAATGKWDVRTKTLLKNDNGESSFQNKEWTFDAVVVAAGHYHVPLIPEVPGLAEWKRKYPDRVRHSKSYRYPHHYKDQNVLLIGAGVSSLDIAKELDGLANKTYQSSRGGKFDLDKSFLPPNSERVAGLKSFKLDEGKSVSSGSETPGAPIPGTVHLTDGRVLQDLHHVIIASGYQTTYPFLTGLESERIAPDDADESVIITADKCVTHNLHKDIFYMPDPTLTFVGVPYYTSTFSMFEFQAEVVARVYAGLATLPPDEAMRNEYAARKAKGDKGKAFHSLIQNQVPYMEEILAWVNHGIGERGVEPMKGVDEAWYKGYEEFKEKSRRLIPVDSNQIQQPIASKYYTSDD</sequence>
<keyword evidence="4" id="KW-0521">NADP</keyword>
<evidence type="ECO:0000256" key="3">
    <source>
        <dbReference type="ARBA" id="ARBA00022827"/>
    </source>
</evidence>
<evidence type="ECO:0000256" key="5">
    <source>
        <dbReference type="ARBA" id="ARBA00023002"/>
    </source>
</evidence>
<keyword evidence="3" id="KW-0274">FAD</keyword>
<feature type="compositionally biased region" description="Basic and acidic residues" evidence="6">
    <location>
        <begin position="45"/>
        <end position="54"/>
    </location>
</feature>
<dbReference type="InterPro" id="IPR000960">
    <property type="entry name" value="Flavin_mOase"/>
</dbReference>
<evidence type="ECO:0000256" key="6">
    <source>
        <dbReference type="SAM" id="MobiDB-lite"/>
    </source>
</evidence>
<comment type="similarity">
    <text evidence="1">Belongs to the FMO family.</text>
</comment>
<keyword evidence="8" id="KW-1185">Reference proteome</keyword>
<name>A0ABR4F9S5_9PEZI</name>
<comment type="caution">
    <text evidence="7">The sequence shown here is derived from an EMBL/GenBank/DDBJ whole genome shotgun (WGS) entry which is preliminary data.</text>
</comment>
<reference evidence="7 8" key="1">
    <citation type="submission" date="2024-03" db="EMBL/GenBank/DDBJ databases">
        <title>A high-quality draft genome sequence of Diaporthe vaccinii, a causative agent of upright dieback and viscid rot disease in cranberry plants.</title>
        <authorList>
            <person name="Sarrasin M."/>
            <person name="Lang B.F."/>
            <person name="Burger G."/>
        </authorList>
    </citation>
    <scope>NUCLEOTIDE SEQUENCE [LARGE SCALE GENOMIC DNA]</scope>
    <source>
        <strain evidence="7 8">IS7</strain>
    </source>
</reference>
<dbReference type="SUPFAM" id="SSF51905">
    <property type="entry name" value="FAD/NAD(P)-binding domain"/>
    <property type="match status" value="2"/>
</dbReference>
<dbReference type="EMBL" id="JBAWTH010000006">
    <property type="protein sequence ID" value="KAL2291399.1"/>
    <property type="molecule type" value="Genomic_DNA"/>
</dbReference>
<evidence type="ECO:0008006" key="9">
    <source>
        <dbReference type="Google" id="ProtNLM"/>
    </source>
</evidence>
<dbReference type="Proteomes" id="UP001600888">
    <property type="component" value="Unassembled WGS sequence"/>
</dbReference>
<organism evidence="7 8">
    <name type="scientific">Diaporthe vaccinii</name>
    <dbReference type="NCBI Taxonomy" id="105482"/>
    <lineage>
        <taxon>Eukaryota</taxon>
        <taxon>Fungi</taxon>
        <taxon>Dikarya</taxon>
        <taxon>Ascomycota</taxon>
        <taxon>Pezizomycotina</taxon>
        <taxon>Sordariomycetes</taxon>
        <taxon>Sordariomycetidae</taxon>
        <taxon>Diaporthales</taxon>
        <taxon>Diaporthaceae</taxon>
        <taxon>Diaporthe</taxon>
        <taxon>Diaporthe eres species complex</taxon>
    </lineage>
</organism>
<dbReference type="Pfam" id="PF13450">
    <property type="entry name" value="NAD_binding_8"/>
    <property type="match status" value="1"/>
</dbReference>
<feature type="compositionally biased region" description="Polar residues" evidence="6">
    <location>
        <begin position="57"/>
        <end position="69"/>
    </location>
</feature>
<dbReference type="InterPro" id="IPR050346">
    <property type="entry name" value="FMO-like"/>
</dbReference>
<feature type="region of interest" description="Disordered" evidence="6">
    <location>
        <begin position="42"/>
        <end position="81"/>
    </location>
</feature>
<keyword evidence="2" id="KW-0285">Flavoprotein</keyword>
<dbReference type="PRINTS" id="PR00419">
    <property type="entry name" value="ADXRDTASE"/>
</dbReference>
<evidence type="ECO:0000256" key="4">
    <source>
        <dbReference type="ARBA" id="ARBA00022857"/>
    </source>
</evidence>
<keyword evidence="5" id="KW-0560">Oxidoreductase</keyword>
<accession>A0ABR4F9S5</accession>
<evidence type="ECO:0000313" key="8">
    <source>
        <dbReference type="Proteomes" id="UP001600888"/>
    </source>
</evidence>
<gene>
    <name evidence="7" type="ORF">FJTKL_12804</name>
</gene>
<dbReference type="Pfam" id="PF00743">
    <property type="entry name" value="FMO-like"/>
    <property type="match status" value="2"/>
</dbReference>
<dbReference type="InterPro" id="IPR036188">
    <property type="entry name" value="FAD/NAD-bd_sf"/>
</dbReference>
<evidence type="ECO:0000256" key="2">
    <source>
        <dbReference type="ARBA" id="ARBA00022630"/>
    </source>
</evidence>
<proteinExistence type="inferred from homology"/>
<evidence type="ECO:0000256" key="1">
    <source>
        <dbReference type="ARBA" id="ARBA00009183"/>
    </source>
</evidence>
<dbReference type="PANTHER" id="PTHR23023">
    <property type="entry name" value="DIMETHYLANILINE MONOOXYGENASE"/>
    <property type="match status" value="1"/>
</dbReference>
<evidence type="ECO:0000313" key="7">
    <source>
        <dbReference type="EMBL" id="KAL2291399.1"/>
    </source>
</evidence>